<feature type="binding site" evidence="9">
    <location>
        <begin position="11"/>
        <end position="18"/>
    </location>
    <ligand>
        <name>ATP</name>
        <dbReference type="ChEBI" id="CHEBI:30616"/>
    </ligand>
</feature>
<sequence>MKTPAFSIYNASAGSGKTYTLVKEYLKIILKAKHNDAYKNILAITFTNKAVFEMKTRIIDSLFDFSKDNPTEKSIQLIDDLAKEINLNPIQIKTKAQSIIKNIIHNYAAFDISTIDKFTHKVIRAFAFDLGLPNTFDVSLDTENLLQEAVDAIVAQAGEDEVLTKLLVDFTMEKTDDDKSWDVSSEIMNTGRLILNENYREEILSLKDKTIPEFIALKAKLEETCKSLENENINLANEAILLIDSQGIDTKSFSRETFPNHLGFIQRSELKPTHKKFRTVDDIAINKNAKDKDIIEGIADELIYILYKVYKNYEKKDFYQAFLKNITPLSLLNTVSNELAKIQEDQNILSISEFNKLIFEHIQNQPAPFIYERLGEKYKHFFIDEFQDTSEMQWQNLIPLIDNALSSEDLQGIQGSLMIVGDPKQSIYRWRGGKAEQFIDLAKTKNPFSNKDKEVFNLETNYRSFDTVIDFNNDFFKFLSQKFSNEDYKDLYENYSSQLSNTKKDGYVNISFIPEIDADFISEEDEENVNKNDIYLKTTLQTIRKVETEGFSFNEIVLLTRNNKHGVLLANYLTENDIPVISSESLLINASSEVKFILNFLRYLNDKNDIESLANGLYYLDQNIEDNIETHDFIYQGIQHKEEIELEKWLSNFGIQLSFQNSRRKSLYEIAELIVAKCINPRNNNAYVQYFLDIVLERDVKYQMSISDFLDYWDKNGHKLSIPSAEGSNAIRIMTIHKSKGLEFPVVIFPFAEENYSAPKREKMWIDSQSDDLDFDKFLIDKSSKVTEYGENAASVYNQKSQEDLLDNINVLYVALTRAEEQLYIISSIKERNKAGDLPNNSASLFIEFLEDYKNFDSTVLSYQFGNPKRISKQKPLEAKRKNIEVVNSVINPNAIKIAQRESLMWGTHQQKAIEFGNVLHEILSFIKTKNDIPLAIKKALENGLITENQQQEVEKTITEIIFHPELKDFFDEKDTIFNEQAIIKKDSKTIKPDRVTISGQNAYLLDYKTGKHQSKYENQLKEYELALIEMGFNVQKKSLIYIGENLEIVHL</sequence>
<evidence type="ECO:0000313" key="14">
    <source>
        <dbReference type="Proteomes" id="UP000199604"/>
    </source>
</evidence>
<keyword evidence="14" id="KW-1185">Reference proteome</keyword>
<evidence type="ECO:0000256" key="7">
    <source>
        <dbReference type="ARBA" id="ARBA00034808"/>
    </source>
</evidence>
<evidence type="ECO:0000256" key="3">
    <source>
        <dbReference type="ARBA" id="ARBA00022806"/>
    </source>
</evidence>
<dbReference type="AlphaFoldDB" id="A0A1I0XH91"/>
<name>A0A1I0XH91_9FLAO</name>
<feature type="domain" description="UvrD-like helicase ATP-binding" evidence="11">
    <location>
        <begin position="1"/>
        <end position="465"/>
    </location>
</feature>
<evidence type="ECO:0000256" key="10">
    <source>
        <dbReference type="SAM" id="Coils"/>
    </source>
</evidence>
<keyword evidence="5" id="KW-0413">Isomerase</keyword>
<organism evidence="13 14">
    <name type="scientific">Flavobacterium swingsii</name>
    <dbReference type="NCBI Taxonomy" id="498292"/>
    <lineage>
        <taxon>Bacteria</taxon>
        <taxon>Pseudomonadati</taxon>
        <taxon>Bacteroidota</taxon>
        <taxon>Flavobacteriia</taxon>
        <taxon>Flavobacteriales</taxon>
        <taxon>Flavobacteriaceae</taxon>
        <taxon>Flavobacterium</taxon>
    </lineage>
</organism>
<dbReference type="SUPFAM" id="SSF52980">
    <property type="entry name" value="Restriction endonuclease-like"/>
    <property type="match status" value="1"/>
</dbReference>
<proteinExistence type="predicted"/>
<dbReference type="InterPro" id="IPR011335">
    <property type="entry name" value="Restrct_endonuc-II-like"/>
</dbReference>
<evidence type="ECO:0000256" key="6">
    <source>
        <dbReference type="ARBA" id="ARBA00034617"/>
    </source>
</evidence>
<dbReference type="Gene3D" id="3.40.50.300">
    <property type="entry name" value="P-loop containing nucleotide triphosphate hydrolases"/>
    <property type="match status" value="4"/>
</dbReference>
<comment type="catalytic activity">
    <reaction evidence="8">
        <text>ATP + H2O = ADP + phosphate + H(+)</text>
        <dbReference type="Rhea" id="RHEA:13065"/>
        <dbReference type="ChEBI" id="CHEBI:15377"/>
        <dbReference type="ChEBI" id="CHEBI:15378"/>
        <dbReference type="ChEBI" id="CHEBI:30616"/>
        <dbReference type="ChEBI" id="CHEBI:43474"/>
        <dbReference type="ChEBI" id="CHEBI:456216"/>
        <dbReference type="EC" id="5.6.2.4"/>
    </reaction>
</comment>
<feature type="coiled-coil region" evidence="10">
    <location>
        <begin position="211"/>
        <end position="238"/>
    </location>
</feature>
<comment type="catalytic activity">
    <reaction evidence="6">
        <text>Couples ATP hydrolysis with the unwinding of duplex DNA by translocating in the 3'-5' direction.</text>
        <dbReference type="EC" id="5.6.2.4"/>
    </reaction>
</comment>
<dbReference type="OrthoDB" id="9810135at2"/>
<accession>A0A1I0XH91</accession>
<dbReference type="Pfam" id="PF13361">
    <property type="entry name" value="UvrD_C"/>
    <property type="match status" value="2"/>
</dbReference>
<evidence type="ECO:0000259" key="11">
    <source>
        <dbReference type="PROSITE" id="PS51198"/>
    </source>
</evidence>
<dbReference type="GO" id="GO:0004527">
    <property type="term" value="F:exonuclease activity"/>
    <property type="evidence" value="ECO:0007669"/>
    <property type="project" value="UniProtKB-KW"/>
</dbReference>
<dbReference type="PANTHER" id="PTHR11070">
    <property type="entry name" value="UVRD / RECB / PCRA DNA HELICASE FAMILY MEMBER"/>
    <property type="match status" value="1"/>
</dbReference>
<dbReference type="GO" id="GO:0000725">
    <property type="term" value="P:recombinational repair"/>
    <property type="evidence" value="ECO:0007669"/>
    <property type="project" value="TreeGrafter"/>
</dbReference>
<dbReference type="InterPro" id="IPR014017">
    <property type="entry name" value="DNA_helicase_UvrD-like_C"/>
</dbReference>
<keyword evidence="13" id="KW-0269">Exonuclease</keyword>
<dbReference type="EC" id="5.6.2.4" evidence="7"/>
<evidence type="ECO:0000313" key="13">
    <source>
        <dbReference type="EMBL" id="SFB00284.1"/>
    </source>
</evidence>
<dbReference type="PROSITE" id="PS51198">
    <property type="entry name" value="UVRD_HELICASE_ATP_BIND"/>
    <property type="match status" value="1"/>
</dbReference>
<dbReference type="Pfam" id="PF00580">
    <property type="entry name" value="UvrD-helicase"/>
    <property type="match status" value="1"/>
</dbReference>
<keyword evidence="4 9" id="KW-0067">ATP-binding</keyword>
<dbReference type="SUPFAM" id="SSF52540">
    <property type="entry name" value="P-loop containing nucleoside triphosphate hydrolases"/>
    <property type="match status" value="1"/>
</dbReference>
<dbReference type="InterPro" id="IPR014016">
    <property type="entry name" value="UvrD-like_ATP-bd"/>
</dbReference>
<dbReference type="RefSeq" id="WP_091475117.1">
    <property type="nucleotide sequence ID" value="NZ_FOJT01000003.1"/>
</dbReference>
<dbReference type="GO" id="GO:0005524">
    <property type="term" value="F:ATP binding"/>
    <property type="evidence" value="ECO:0007669"/>
    <property type="project" value="UniProtKB-UniRule"/>
</dbReference>
<evidence type="ECO:0000259" key="12">
    <source>
        <dbReference type="PROSITE" id="PS51217"/>
    </source>
</evidence>
<dbReference type="InterPro" id="IPR027417">
    <property type="entry name" value="P-loop_NTPase"/>
</dbReference>
<dbReference type="EMBL" id="FOJT01000003">
    <property type="protein sequence ID" value="SFB00284.1"/>
    <property type="molecule type" value="Genomic_DNA"/>
</dbReference>
<keyword evidence="3 9" id="KW-0347">Helicase</keyword>
<keyword evidence="2 9" id="KW-0378">Hydrolase</keyword>
<evidence type="ECO:0000256" key="4">
    <source>
        <dbReference type="ARBA" id="ARBA00022840"/>
    </source>
</evidence>
<keyword evidence="10" id="KW-0175">Coiled coil</keyword>
<evidence type="ECO:0000256" key="1">
    <source>
        <dbReference type="ARBA" id="ARBA00022741"/>
    </source>
</evidence>
<dbReference type="GO" id="GO:0043138">
    <property type="term" value="F:3'-5' DNA helicase activity"/>
    <property type="evidence" value="ECO:0007669"/>
    <property type="project" value="UniProtKB-EC"/>
</dbReference>
<evidence type="ECO:0000256" key="5">
    <source>
        <dbReference type="ARBA" id="ARBA00023235"/>
    </source>
</evidence>
<dbReference type="InterPro" id="IPR000212">
    <property type="entry name" value="DNA_helicase_UvrD/REP"/>
</dbReference>
<evidence type="ECO:0000256" key="9">
    <source>
        <dbReference type="PROSITE-ProRule" id="PRU00560"/>
    </source>
</evidence>
<reference evidence="14" key="1">
    <citation type="submission" date="2016-10" db="EMBL/GenBank/DDBJ databases">
        <authorList>
            <person name="Varghese N."/>
            <person name="Submissions S."/>
        </authorList>
    </citation>
    <scope>NUCLEOTIDE SEQUENCE [LARGE SCALE GENOMIC DNA]</scope>
    <source>
        <strain evidence="14">DSM 21789</strain>
    </source>
</reference>
<dbReference type="Proteomes" id="UP000199604">
    <property type="component" value="Unassembled WGS sequence"/>
</dbReference>
<keyword evidence="13" id="KW-0540">Nuclease</keyword>
<dbReference type="STRING" id="498292.SAMN05660845_1249"/>
<dbReference type="GO" id="GO:0003677">
    <property type="term" value="F:DNA binding"/>
    <property type="evidence" value="ECO:0007669"/>
    <property type="project" value="InterPro"/>
</dbReference>
<dbReference type="PROSITE" id="PS51217">
    <property type="entry name" value="UVRD_HELICASE_CTER"/>
    <property type="match status" value="1"/>
</dbReference>
<evidence type="ECO:0000256" key="8">
    <source>
        <dbReference type="ARBA" id="ARBA00048988"/>
    </source>
</evidence>
<dbReference type="GO" id="GO:0005829">
    <property type="term" value="C:cytosol"/>
    <property type="evidence" value="ECO:0007669"/>
    <property type="project" value="TreeGrafter"/>
</dbReference>
<feature type="domain" description="UvrD-like helicase C-terminal" evidence="12">
    <location>
        <begin position="478"/>
        <end position="741"/>
    </location>
</feature>
<protein>
    <recommendedName>
        <fullName evidence="7">DNA 3'-5' helicase</fullName>
        <ecNumber evidence="7">5.6.2.4</ecNumber>
    </recommendedName>
</protein>
<keyword evidence="1 9" id="KW-0547">Nucleotide-binding</keyword>
<evidence type="ECO:0000256" key="2">
    <source>
        <dbReference type="ARBA" id="ARBA00022801"/>
    </source>
</evidence>
<dbReference type="PANTHER" id="PTHR11070:SF67">
    <property type="entry name" value="DNA 3'-5' HELICASE"/>
    <property type="match status" value="1"/>
</dbReference>
<gene>
    <name evidence="13" type="ORF">SAMN05660845_1249</name>
</gene>